<dbReference type="EMBL" id="MCFD01000003">
    <property type="protein sequence ID" value="ORX71774.1"/>
    <property type="molecule type" value="Genomic_DNA"/>
</dbReference>
<evidence type="ECO:0000313" key="2">
    <source>
        <dbReference type="Proteomes" id="UP000193922"/>
    </source>
</evidence>
<protein>
    <submittedName>
        <fullName evidence="1">Uncharacterized protein</fullName>
    </submittedName>
</protein>
<name>A0A1Y1WF38_9FUNG</name>
<dbReference type="GO" id="GO:0005975">
    <property type="term" value="P:carbohydrate metabolic process"/>
    <property type="evidence" value="ECO:0007669"/>
    <property type="project" value="InterPro"/>
</dbReference>
<gene>
    <name evidence="1" type="ORF">DL89DRAFT_320985</name>
</gene>
<proteinExistence type="predicted"/>
<organism evidence="1 2">
    <name type="scientific">Linderina pennispora</name>
    <dbReference type="NCBI Taxonomy" id="61395"/>
    <lineage>
        <taxon>Eukaryota</taxon>
        <taxon>Fungi</taxon>
        <taxon>Fungi incertae sedis</taxon>
        <taxon>Zoopagomycota</taxon>
        <taxon>Kickxellomycotina</taxon>
        <taxon>Kickxellomycetes</taxon>
        <taxon>Kickxellales</taxon>
        <taxon>Kickxellaceae</taxon>
        <taxon>Linderina</taxon>
    </lineage>
</organism>
<dbReference type="GO" id="GO:0003824">
    <property type="term" value="F:catalytic activity"/>
    <property type="evidence" value="ECO:0007669"/>
    <property type="project" value="UniProtKB-ARBA"/>
</dbReference>
<keyword evidence="2" id="KW-1185">Reference proteome</keyword>
<dbReference type="Gene3D" id="1.50.10.10">
    <property type="match status" value="1"/>
</dbReference>
<dbReference type="Proteomes" id="UP000193922">
    <property type="component" value="Unassembled WGS sequence"/>
</dbReference>
<dbReference type="InterPro" id="IPR008928">
    <property type="entry name" value="6-hairpin_glycosidase_sf"/>
</dbReference>
<evidence type="ECO:0000313" key="1">
    <source>
        <dbReference type="EMBL" id="ORX71774.1"/>
    </source>
</evidence>
<comment type="caution">
    <text evidence="1">The sequence shown here is derived from an EMBL/GenBank/DDBJ whole genome shotgun (WGS) entry which is preliminary data.</text>
</comment>
<dbReference type="RefSeq" id="XP_040745198.1">
    <property type="nucleotide sequence ID" value="XM_040891248.1"/>
</dbReference>
<sequence>MNWQEILNLPVSGPGIYQLLAIGDRYMGRQWFRYDGYGRGAIHLTWSYAAHTAAARARAQLVEIMSGL</sequence>
<dbReference type="GeneID" id="63807896"/>
<dbReference type="SUPFAM" id="SSF48208">
    <property type="entry name" value="Six-hairpin glycosidases"/>
    <property type="match status" value="1"/>
</dbReference>
<dbReference type="AlphaFoldDB" id="A0A1Y1WF38"/>
<reference evidence="1 2" key="1">
    <citation type="submission" date="2016-07" db="EMBL/GenBank/DDBJ databases">
        <title>Pervasive Adenine N6-methylation of Active Genes in Fungi.</title>
        <authorList>
            <consortium name="DOE Joint Genome Institute"/>
            <person name="Mondo S.J."/>
            <person name="Dannebaum R.O."/>
            <person name="Kuo R.C."/>
            <person name="Labutti K."/>
            <person name="Haridas S."/>
            <person name="Kuo A."/>
            <person name="Salamov A."/>
            <person name="Ahrendt S.R."/>
            <person name="Lipzen A."/>
            <person name="Sullivan W."/>
            <person name="Andreopoulos W.B."/>
            <person name="Clum A."/>
            <person name="Lindquist E."/>
            <person name="Daum C."/>
            <person name="Ramamoorthy G.K."/>
            <person name="Gryganskyi A."/>
            <person name="Culley D."/>
            <person name="Magnuson J.K."/>
            <person name="James T.Y."/>
            <person name="O'Malley M.A."/>
            <person name="Stajich J.E."/>
            <person name="Spatafora J.W."/>
            <person name="Visel A."/>
            <person name="Grigoriev I.V."/>
        </authorList>
    </citation>
    <scope>NUCLEOTIDE SEQUENCE [LARGE SCALE GENOMIC DNA]</scope>
    <source>
        <strain evidence="1 2">ATCC 12442</strain>
    </source>
</reference>
<dbReference type="InterPro" id="IPR012341">
    <property type="entry name" value="6hp_glycosidase-like_sf"/>
</dbReference>
<accession>A0A1Y1WF38</accession>